<keyword evidence="2" id="KW-1003">Cell membrane</keyword>
<evidence type="ECO:0000256" key="1">
    <source>
        <dbReference type="ARBA" id="ARBA00004651"/>
    </source>
</evidence>
<dbReference type="InterPro" id="IPR042106">
    <property type="entry name" value="Nuo/plastoQ_OxRdtase_6_NuoJ"/>
</dbReference>
<protein>
    <recommendedName>
        <fullName evidence="7">MrpA C-terminal/MbhD domain-containing protein</fullName>
    </recommendedName>
</protein>
<evidence type="ECO:0000256" key="5">
    <source>
        <dbReference type="ARBA" id="ARBA00023136"/>
    </source>
</evidence>
<comment type="subcellular location">
    <subcellularLocation>
        <location evidence="1">Cell membrane</location>
        <topology evidence="1">Multi-pass membrane protein</topology>
    </subcellularLocation>
</comment>
<dbReference type="Gene3D" id="1.20.120.1200">
    <property type="entry name" value="NADH-ubiquinone/plastoquinone oxidoreductase chain 6, subunit NuoJ"/>
    <property type="match status" value="1"/>
</dbReference>
<proteinExistence type="predicted"/>
<evidence type="ECO:0000256" key="3">
    <source>
        <dbReference type="ARBA" id="ARBA00022692"/>
    </source>
</evidence>
<evidence type="ECO:0000256" key="4">
    <source>
        <dbReference type="ARBA" id="ARBA00022989"/>
    </source>
</evidence>
<accession>A0A1G5SF17</accession>
<evidence type="ECO:0000313" key="9">
    <source>
        <dbReference type="Proteomes" id="UP000198729"/>
    </source>
</evidence>
<keyword evidence="9" id="KW-1185">Reference proteome</keyword>
<dbReference type="EMBL" id="FMWO01000045">
    <property type="protein sequence ID" value="SCZ85430.1"/>
    <property type="molecule type" value="Genomic_DNA"/>
</dbReference>
<dbReference type="Pfam" id="PF13244">
    <property type="entry name" value="MbhD"/>
    <property type="match status" value="1"/>
</dbReference>
<keyword evidence="4 6" id="KW-1133">Transmembrane helix</keyword>
<dbReference type="AlphaFoldDB" id="A0A1G5SF17"/>
<dbReference type="InterPro" id="IPR025383">
    <property type="entry name" value="MrpA_C/MbhD"/>
</dbReference>
<evidence type="ECO:0000256" key="2">
    <source>
        <dbReference type="ARBA" id="ARBA00022475"/>
    </source>
</evidence>
<evidence type="ECO:0000259" key="7">
    <source>
        <dbReference type="Pfam" id="PF13244"/>
    </source>
</evidence>
<feature type="transmembrane region" description="Helical" evidence="6">
    <location>
        <begin position="6"/>
        <end position="27"/>
    </location>
</feature>
<feature type="transmembrane region" description="Helical" evidence="6">
    <location>
        <begin position="34"/>
        <end position="52"/>
    </location>
</feature>
<reference evidence="8 9" key="1">
    <citation type="submission" date="2016-10" db="EMBL/GenBank/DDBJ databases">
        <authorList>
            <person name="de Groot N.N."/>
        </authorList>
    </citation>
    <scope>NUCLEOTIDE SEQUENCE [LARGE SCALE GENOMIC DNA]</scope>
    <source>
        <strain evidence="8">1</strain>
    </source>
</reference>
<evidence type="ECO:0000313" key="8">
    <source>
        <dbReference type="EMBL" id="SCZ85430.1"/>
    </source>
</evidence>
<dbReference type="OrthoDB" id="4962908at2"/>
<dbReference type="RefSeq" id="WP_090285701.1">
    <property type="nucleotide sequence ID" value="NZ_FMWO01000045.1"/>
</dbReference>
<evidence type="ECO:0000256" key="6">
    <source>
        <dbReference type="SAM" id="Phobius"/>
    </source>
</evidence>
<feature type="domain" description="MrpA C-terminal/MbhD" evidence="7">
    <location>
        <begin position="17"/>
        <end position="78"/>
    </location>
</feature>
<name>A0A1G5SF17_9PROT</name>
<organism evidence="8 9">
    <name type="scientific">Nitrosomonas mobilis</name>
    <dbReference type="NCBI Taxonomy" id="51642"/>
    <lineage>
        <taxon>Bacteria</taxon>
        <taxon>Pseudomonadati</taxon>
        <taxon>Pseudomonadota</taxon>
        <taxon>Betaproteobacteria</taxon>
        <taxon>Nitrosomonadales</taxon>
        <taxon>Nitrosomonadaceae</taxon>
        <taxon>Nitrosomonas</taxon>
    </lineage>
</organism>
<gene>
    <name evidence="8" type="ORF">NSMM_380052</name>
</gene>
<dbReference type="STRING" id="51642.NSMM_380052"/>
<sequence length="92" mass="9962">MEITLTPILLDYLLASLLTLTAALSLFSRNLFRAIILYIVFGLLLGLVWIRLDAPDVALAEIAIGAGLTGALLLSTWAVLARKEKTSHTPKT</sequence>
<dbReference type="Proteomes" id="UP000198729">
    <property type="component" value="Unassembled WGS sequence"/>
</dbReference>
<keyword evidence="5 6" id="KW-0472">Membrane</keyword>
<feature type="transmembrane region" description="Helical" evidence="6">
    <location>
        <begin position="58"/>
        <end position="81"/>
    </location>
</feature>
<keyword evidence="3 6" id="KW-0812">Transmembrane</keyword>
<dbReference type="GO" id="GO:0005886">
    <property type="term" value="C:plasma membrane"/>
    <property type="evidence" value="ECO:0007669"/>
    <property type="project" value="UniProtKB-SubCell"/>
</dbReference>